<dbReference type="Proteomes" id="UP000023152">
    <property type="component" value="Unassembled WGS sequence"/>
</dbReference>
<evidence type="ECO:0000313" key="2">
    <source>
        <dbReference type="Proteomes" id="UP000023152"/>
    </source>
</evidence>
<sequence length="304" mass="35815">SLTSFDPRRSIRIEMQKQIESLSIIHGDSGVIFLQHVKVVEEWENINWFYKGRHLIQLKEILLETIERTNECEKKLFNVLEKSKSSIKNSINLTKSVLLTVSKQIKIKEQIRFAMRSLNLQKKCKSMSHVKEEHISLQEKWEQIAHACTEFSLKKKMLEYKSTADHSVKNIENIEDWTILLHAFNDGVIDIHTPFAAVTGYTRLLKEKSALRLLNDVSKEQLSFERQRTNRINNILTNVNALDKLTKCEKKESETEWFYRADTRNKSLDSFYSKTTAVIKNCKQTDKKIDCLYEQKVWQFMRLL</sequence>
<accession>X6LJ36</accession>
<reference evidence="1 2" key="1">
    <citation type="journal article" date="2013" name="Curr. Biol.">
        <title>The Genome of the Foraminiferan Reticulomyxa filosa.</title>
        <authorList>
            <person name="Glockner G."/>
            <person name="Hulsmann N."/>
            <person name="Schleicher M."/>
            <person name="Noegel A.A."/>
            <person name="Eichinger L."/>
            <person name="Gallinger C."/>
            <person name="Pawlowski J."/>
            <person name="Sierra R."/>
            <person name="Euteneuer U."/>
            <person name="Pillet L."/>
            <person name="Moustafa A."/>
            <person name="Platzer M."/>
            <person name="Groth M."/>
            <person name="Szafranski K."/>
            <person name="Schliwa M."/>
        </authorList>
    </citation>
    <scope>NUCLEOTIDE SEQUENCE [LARGE SCALE GENOMIC DNA]</scope>
</reference>
<comment type="caution">
    <text evidence="1">The sequence shown here is derived from an EMBL/GenBank/DDBJ whole genome shotgun (WGS) entry which is preliminary data.</text>
</comment>
<dbReference type="AlphaFoldDB" id="X6LJ36"/>
<gene>
    <name evidence="1" type="ORF">RFI_35806</name>
</gene>
<organism evidence="1 2">
    <name type="scientific">Reticulomyxa filosa</name>
    <dbReference type="NCBI Taxonomy" id="46433"/>
    <lineage>
        <taxon>Eukaryota</taxon>
        <taxon>Sar</taxon>
        <taxon>Rhizaria</taxon>
        <taxon>Retaria</taxon>
        <taxon>Foraminifera</taxon>
        <taxon>Monothalamids</taxon>
        <taxon>Reticulomyxidae</taxon>
        <taxon>Reticulomyxa</taxon>
    </lineage>
</organism>
<dbReference type="EMBL" id="ASPP01037789">
    <property type="protein sequence ID" value="ETO01634.1"/>
    <property type="molecule type" value="Genomic_DNA"/>
</dbReference>
<keyword evidence="2" id="KW-1185">Reference proteome</keyword>
<name>X6LJ36_RETFI</name>
<evidence type="ECO:0000313" key="1">
    <source>
        <dbReference type="EMBL" id="ETO01634.1"/>
    </source>
</evidence>
<protein>
    <submittedName>
        <fullName evidence="1">Uncharacterized protein</fullName>
    </submittedName>
</protein>
<proteinExistence type="predicted"/>
<feature type="non-terminal residue" evidence="1">
    <location>
        <position position="1"/>
    </location>
</feature>